<organism evidence="1 2">
    <name type="scientific">Ceratitis capitata</name>
    <name type="common">Mediterranean fruit fly</name>
    <name type="synonym">Tephritis capitata</name>
    <dbReference type="NCBI Taxonomy" id="7213"/>
    <lineage>
        <taxon>Eukaryota</taxon>
        <taxon>Metazoa</taxon>
        <taxon>Ecdysozoa</taxon>
        <taxon>Arthropoda</taxon>
        <taxon>Hexapoda</taxon>
        <taxon>Insecta</taxon>
        <taxon>Pterygota</taxon>
        <taxon>Neoptera</taxon>
        <taxon>Endopterygota</taxon>
        <taxon>Diptera</taxon>
        <taxon>Brachycera</taxon>
        <taxon>Muscomorpha</taxon>
        <taxon>Tephritoidea</taxon>
        <taxon>Tephritidae</taxon>
        <taxon>Ceratitis</taxon>
        <taxon>Ceratitis</taxon>
    </lineage>
</organism>
<proteinExistence type="predicted"/>
<name>A0A811V2Y3_CERCA</name>
<evidence type="ECO:0000313" key="1">
    <source>
        <dbReference type="EMBL" id="CAD7005410.1"/>
    </source>
</evidence>
<dbReference type="EMBL" id="CAJHJT010000034">
    <property type="protein sequence ID" value="CAD7005410.1"/>
    <property type="molecule type" value="Genomic_DNA"/>
</dbReference>
<sequence>MRLHWAARRAEHITLPLRIPSILPPPPPAYSDRFSMRQLCPVAFVLLRIVRCLFVGMKPPIALAVDTIIIAYSIAIEFRLGFQQQQICNVAATAAADIRVKSITNTQPPELATLIYLYG</sequence>
<keyword evidence="2" id="KW-1185">Reference proteome</keyword>
<dbReference type="Proteomes" id="UP000606786">
    <property type="component" value="Unassembled WGS sequence"/>
</dbReference>
<comment type="caution">
    <text evidence="1">The sequence shown here is derived from an EMBL/GenBank/DDBJ whole genome shotgun (WGS) entry which is preliminary data.</text>
</comment>
<protein>
    <submittedName>
        <fullName evidence="1">(Mediterranean fruit fly) hypothetical protein</fullName>
    </submittedName>
</protein>
<gene>
    <name evidence="1" type="ORF">CCAP1982_LOCUS13770</name>
</gene>
<dbReference type="AlphaFoldDB" id="A0A811V2Y3"/>
<accession>A0A811V2Y3</accession>
<reference evidence="1" key="1">
    <citation type="submission" date="2020-11" db="EMBL/GenBank/DDBJ databases">
        <authorList>
            <person name="Whitehead M."/>
        </authorList>
    </citation>
    <scope>NUCLEOTIDE SEQUENCE</scope>
    <source>
        <strain evidence="1">EGII</strain>
    </source>
</reference>
<evidence type="ECO:0000313" key="2">
    <source>
        <dbReference type="Proteomes" id="UP000606786"/>
    </source>
</evidence>